<evidence type="ECO:0000313" key="2">
    <source>
        <dbReference type="Proteomes" id="UP000327493"/>
    </source>
</evidence>
<protein>
    <submittedName>
        <fullName evidence="1">Uncharacterized protein</fullName>
    </submittedName>
</protein>
<comment type="caution">
    <text evidence="1">The sequence shown here is derived from an EMBL/GenBank/DDBJ whole genome shotgun (WGS) entry which is preliminary data.</text>
</comment>
<evidence type="ECO:0000313" key="1">
    <source>
        <dbReference type="EMBL" id="KAA8583308.1"/>
    </source>
</evidence>
<reference evidence="1 2" key="1">
    <citation type="submission" date="2019-08" db="EMBL/GenBank/DDBJ databases">
        <title>A chromosome-level genome assembly, high-density linkage maps, and genome scans reveal the genomic architecture of hybrid incompatibilities underlying speciation via character displacement in darters (Percidae: Etheostominae).</title>
        <authorList>
            <person name="Moran R.L."/>
            <person name="Catchen J.M."/>
            <person name="Fuller R.C."/>
        </authorList>
    </citation>
    <scope>NUCLEOTIDE SEQUENCE [LARGE SCALE GENOMIC DNA]</scope>
    <source>
        <strain evidence="1">EspeVRDwgs_2016</strain>
        <tissue evidence="1">Muscle</tissue>
    </source>
</reference>
<proteinExistence type="predicted"/>
<organism evidence="1 2">
    <name type="scientific">Etheostoma spectabile</name>
    <name type="common">orangethroat darter</name>
    <dbReference type="NCBI Taxonomy" id="54343"/>
    <lineage>
        <taxon>Eukaryota</taxon>
        <taxon>Metazoa</taxon>
        <taxon>Chordata</taxon>
        <taxon>Craniata</taxon>
        <taxon>Vertebrata</taxon>
        <taxon>Euteleostomi</taxon>
        <taxon>Actinopterygii</taxon>
        <taxon>Neopterygii</taxon>
        <taxon>Teleostei</taxon>
        <taxon>Neoteleostei</taxon>
        <taxon>Acanthomorphata</taxon>
        <taxon>Eupercaria</taxon>
        <taxon>Perciformes</taxon>
        <taxon>Percoidei</taxon>
        <taxon>Percidae</taxon>
        <taxon>Etheostomatinae</taxon>
        <taxon>Etheostoma</taxon>
    </lineage>
</organism>
<sequence>MVSSDKAARGGLLTQSLK</sequence>
<dbReference type="EMBL" id="VOFY01000018">
    <property type="protein sequence ID" value="KAA8583308.1"/>
    <property type="molecule type" value="Genomic_DNA"/>
</dbReference>
<keyword evidence="2" id="KW-1185">Reference proteome</keyword>
<dbReference type="AlphaFoldDB" id="A0A5J5CMQ0"/>
<name>A0A5J5CMQ0_9PERO</name>
<dbReference type="Proteomes" id="UP000327493">
    <property type="component" value="Chromosome 18"/>
</dbReference>
<gene>
    <name evidence="1" type="ORF">FQN60_015854</name>
</gene>
<accession>A0A5J5CMQ0</accession>
<feature type="non-terminal residue" evidence="1">
    <location>
        <position position="18"/>
    </location>
</feature>